<dbReference type="InterPro" id="IPR025959">
    <property type="entry name" value="Winged_HTH_dom"/>
</dbReference>
<dbReference type="Proteomes" id="UP000271783">
    <property type="component" value="Unassembled WGS sequence"/>
</dbReference>
<dbReference type="RefSeq" id="WP_170151640.1">
    <property type="nucleotide sequence ID" value="NZ_RKRG01000001.1"/>
</dbReference>
<accession>A0A3N5B578</accession>
<organism evidence="2 3">
    <name type="scientific">Methanobrevibacter gottschalkii DSM 11977</name>
    <dbReference type="NCBI Taxonomy" id="1122229"/>
    <lineage>
        <taxon>Archaea</taxon>
        <taxon>Methanobacteriati</taxon>
        <taxon>Methanobacteriota</taxon>
        <taxon>Methanomada group</taxon>
        <taxon>Methanobacteria</taxon>
        <taxon>Methanobacteriales</taxon>
        <taxon>Methanobacteriaceae</taxon>
        <taxon>Methanobrevibacter</taxon>
    </lineage>
</organism>
<proteinExistence type="predicted"/>
<dbReference type="Pfam" id="PF13592">
    <property type="entry name" value="HTH_33"/>
    <property type="match status" value="1"/>
</dbReference>
<evidence type="ECO:0000313" key="2">
    <source>
        <dbReference type="EMBL" id="RPF52473.1"/>
    </source>
</evidence>
<sequence length="165" mass="19068">MSGIPKKEIKKHIPVKDLDKRIKKLEKDVKVLNRLHFIKACYSGMSIKEAAELNGISYSNAYVWFNRWNEEGPEGIIPKYAGGRPSYLTSDEKIELEKLLQQEEVITTEIVHKIIKDNFGVDYSHKQVRIIVKSLGYSYSKPYPINIETDSQKVEIFKKNSHNSI</sequence>
<evidence type="ECO:0000259" key="1">
    <source>
        <dbReference type="Pfam" id="PF13592"/>
    </source>
</evidence>
<keyword evidence="3" id="KW-1185">Reference proteome</keyword>
<protein>
    <submittedName>
        <fullName evidence="2">Putative transposase</fullName>
    </submittedName>
</protein>
<dbReference type="AlphaFoldDB" id="A0A3N5B578"/>
<evidence type="ECO:0000313" key="3">
    <source>
        <dbReference type="Proteomes" id="UP000271783"/>
    </source>
</evidence>
<dbReference type="Pfam" id="PF13384">
    <property type="entry name" value="HTH_23"/>
    <property type="match status" value="1"/>
</dbReference>
<gene>
    <name evidence="2" type="ORF">EDC42_0001</name>
</gene>
<dbReference type="SUPFAM" id="SSF46689">
    <property type="entry name" value="Homeodomain-like"/>
    <property type="match status" value="1"/>
</dbReference>
<dbReference type="EMBL" id="RKRG01000001">
    <property type="protein sequence ID" value="RPF52473.1"/>
    <property type="molecule type" value="Genomic_DNA"/>
</dbReference>
<feature type="domain" description="Winged helix-turn helix" evidence="1">
    <location>
        <begin position="105"/>
        <end position="161"/>
    </location>
</feature>
<reference evidence="2 3" key="1">
    <citation type="submission" date="2018-11" db="EMBL/GenBank/DDBJ databases">
        <title>Genomic Encyclopedia of Type Strains, Phase IV (KMG-IV): sequencing the most valuable type-strain genomes for metagenomic binning, comparative biology and taxonomic classification.</title>
        <authorList>
            <person name="Goeker M."/>
        </authorList>
    </citation>
    <scope>NUCLEOTIDE SEQUENCE [LARGE SCALE GENOMIC DNA]</scope>
    <source>
        <strain evidence="2 3">DSM 11977</strain>
    </source>
</reference>
<name>A0A3N5B578_9EURY</name>
<dbReference type="InterPro" id="IPR009057">
    <property type="entry name" value="Homeodomain-like_sf"/>
</dbReference>
<comment type="caution">
    <text evidence="2">The sequence shown here is derived from an EMBL/GenBank/DDBJ whole genome shotgun (WGS) entry which is preliminary data.</text>
</comment>